<protein>
    <recommendedName>
        <fullName evidence="2">WD repeat-containing protein 48</fullName>
    </recommendedName>
    <alternativeName>
        <fullName evidence="5">USP1-associated factor 1</fullName>
    </alternativeName>
</protein>
<evidence type="ECO:0000256" key="1">
    <source>
        <dbReference type="ARBA" id="ARBA00006917"/>
    </source>
</evidence>
<dbReference type="InterPro" id="IPR019775">
    <property type="entry name" value="WD40_repeat_CS"/>
</dbReference>
<dbReference type="SUPFAM" id="SSF50978">
    <property type="entry name" value="WD40 repeat-like"/>
    <property type="match status" value="1"/>
</dbReference>
<feature type="repeat" description="WD" evidence="6">
    <location>
        <begin position="4"/>
        <end position="45"/>
    </location>
</feature>
<reference evidence="7" key="1">
    <citation type="journal article" date="2010" name="Science">
        <title>Plasticity of animal genome architecture unmasked by rapid evolution of a pelagic tunicate.</title>
        <authorList>
            <person name="Denoeud F."/>
            <person name="Henriet S."/>
            <person name="Mungpakdee S."/>
            <person name="Aury J.M."/>
            <person name="Da Silva C."/>
            <person name="Brinkmann H."/>
            <person name="Mikhaleva J."/>
            <person name="Olsen L.C."/>
            <person name="Jubin C."/>
            <person name="Canestro C."/>
            <person name="Bouquet J.M."/>
            <person name="Danks G."/>
            <person name="Poulain J."/>
            <person name="Campsteijn C."/>
            <person name="Adamski M."/>
            <person name="Cross I."/>
            <person name="Yadetie F."/>
            <person name="Muffato M."/>
            <person name="Louis A."/>
            <person name="Butcher S."/>
            <person name="Tsagkogeorga G."/>
            <person name="Konrad A."/>
            <person name="Singh S."/>
            <person name="Jensen M.F."/>
            <person name="Cong E.H."/>
            <person name="Eikeseth-Otteraa H."/>
            <person name="Noel B."/>
            <person name="Anthouard V."/>
            <person name="Porcel B.M."/>
            <person name="Kachouri-Lafond R."/>
            <person name="Nishino A."/>
            <person name="Ugolini M."/>
            <person name="Chourrout P."/>
            <person name="Nishida H."/>
            <person name="Aasland R."/>
            <person name="Huzurbazar S."/>
            <person name="Westhof E."/>
            <person name="Delsuc F."/>
            <person name="Lehrach H."/>
            <person name="Reinhardt R."/>
            <person name="Weissenbach J."/>
            <person name="Roy S.W."/>
            <person name="Artiguenave F."/>
            <person name="Postlethwait J.H."/>
            <person name="Manak J.R."/>
            <person name="Thompson E.M."/>
            <person name="Jaillon O."/>
            <person name="Du Pasquier L."/>
            <person name="Boudinot P."/>
            <person name="Liberles D.A."/>
            <person name="Volff J.N."/>
            <person name="Philippe H."/>
            <person name="Lenhard B."/>
            <person name="Roest Crollius H."/>
            <person name="Wincker P."/>
            <person name="Chourrout D."/>
        </authorList>
    </citation>
    <scope>NUCLEOTIDE SEQUENCE [LARGE SCALE GENOMIC DNA]</scope>
</reference>
<name>E4WZH7_OIKDI</name>
<proteinExistence type="inferred from homology"/>
<dbReference type="PROSITE" id="PS50082">
    <property type="entry name" value="WD_REPEATS_2"/>
    <property type="match status" value="3"/>
</dbReference>
<feature type="repeat" description="WD" evidence="6">
    <location>
        <begin position="55"/>
        <end position="96"/>
    </location>
</feature>
<dbReference type="PANTHER" id="PTHR19862:SF14">
    <property type="entry name" value="WD REPEAT-CONTAINING PROTEIN 48"/>
    <property type="match status" value="1"/>
</dbReference>
<dbReference type="Gene3D" id="2.130.10.10">
    <property type="entry name" value="YVTN repeat-like/Quinoprotein amine dehydrogenase"/>
    <property type="match status" value="1"/>
</dbReference>
<dbReference type="Pfam" id="PF00400">
    <property type="entry name" value="WD40"/>
    <property type="match status" value="3"/>
</dbReference>
<dbReference type="GO" id="GO:0000724">
    <property type="term" value="P:double-strand break repair via homologous recombination"/>
    <property type="evidence" value="ECO:0007669"/>
    <property type="project" value="TreeGrafter"/>
</dbReference>
<dbReference type="InterPro" id="IPR015943">
    <property type="entry name" value="WD40/YVTN_repeat-like_dom_sf"/>
</dbReference>
<accession>E4WZH7</accession>
<dbReference type="InterPro" id="IPR021772">
    <property type="entry name" value="WDR48/Bun107"/>
</dbReference>
<dbReference type="Pfam" id="PF11816">
    <property type="entry name" value="DUF3337"/>
    <property type="match status" value="1"/>
</dbReference>
<dbReference type="InParanoid" id="E4WZH7"/>
<keyword evidence="4" id="KW-0677">Repeat</keyword>
<evidence type="ECO:0000313" key="7">
    <source>
        <dbReference type="EMBL" id="CBY22573.1"/>
    </source>
</evidence>
<dbReference type="OrthoDB" id="2421129at2759"/>
<keyword evidence="3 6" id="KW-0853">WD repeat</keyword>
<dbReference type="EMBL" id="FN653019">
    <property type="protein sequence ID" value="CBY22573.1"/>
    <property type="molecule type" value="Genomic_DNA"/>
</dbReference>
<evidence type="ECO:0000313" key="8">
    <source>
        <dbReference type="Proteomes" id="UP000001307"/>
    </source>
</evidence>
<evidence type="ECO:0000256" key="4">
    <source>
        <dbReference type="ARBA" id="ARBA00022737"/>
    </source>
</evidence>
<dbReference type="FunCoup" id="E4WZH7">
    <property type="interactions" value="854"/>
</dbReference>
<dbReference type="PROSITE" id="PS00678">
    <property type="entry name" value="WD_REPEATS_1"/>
    <property type="match status" value="1"/>
</dbReference>
<evidence type="ECO:0000256" key="3">
    <source>
        <dbReference type="ARBA" id="ARBA00022574"/>
    </source>
</evidence>
<gene>
    <name evidence="7" type="ORF">GSOID_T00013337001</name>
</gene>
<organism evidence="7">
    <name type="scientific">Oikopleura dioica</name>
    <name type="common">Tunicate</name>
    <dbReference type="NCBI Taxonomy" id="34765"/>
    <lineage>
        <taxon>Eukaryota</taxon>
        <taxon>Metazoa</taxon>
        <taxon>Chordata</taxon>
        <taxon>Tunicata</taxon>
        <taxon>Appendicularia</taxon>
        <taxon>Copelata</taxon>
        <taxon>Oikopleuridae</taxon>
        <taxon>Oikopleura</taxon>
    </lineage>
</organism>
<dbReference type="InterPro" id="IPR036322">
    <property type="entry name" value="WD40_repeat_dom_sf"/>
</dbReference>
<feature type="repeat" description="WD" evidence="6">
    <location>
        <begin position="97"/>
        <end position="138"/>
    </location>
</feature>
<dbReference type="InterPro" id="IPR051246">
    <property type="entry name" value="WDR48"/>
</dbReference>
<sequence>MSTIRTHKDYVSSLAYAPETNKLISAGFDDQIYLWDVNAIATLTVDNSEVTCMNLHGATNSIYCVDTDPQANLVVAGGTEKLIRLWDPRTQEKLMKLRGHKDNVRAVKLSRDGTQCVSASSDGTVRLWSIGEQRVIRVFQLSEHGIWALQTDEHFRWMYAGGRQADVTAISLIEPDINYCVGRESAPILSLCLDQKENTLWTSTTTGISKWRLAPDNQVTREKLASKSDHELAAPYSKASEWSLKSIPPIIDHKVLPNRRYILTKNSENQVFIYDVLLGRCIKNLGSADFAKTIESYAKTLYVPSWFSVDLKCGFLQIVLEENDCFQGQVATKHVDLNFDFFDENSRVNLGRFMLVSIFQNWANLQKSLESAQSRPESLAGSETGSKTDTECFRDDVKDELEDDHTIMKKIIQEEICLPKSTPILIHESNGAGKCRVLWNMIGQENIANTLTENIPQWVKDGVLKTPNNNCVKVQFCLQPMTANIKKPLPILKKDKLTAGDMLLIRKVAKHVFEKINVLENERIKEVAEDELTKVGKRCVFERTW</sequence>
<keyword evidence="8" id="KW-1185">Reference proteome</keyword>
<dbReference type="SMART" id="SM00320">
    <property type="entry name" value="WD40"/>
    <property type="match status" value="4"/>
</dbReference>
<dbReference type="PROSITE" id="PS50294">
    <property type="entry name" value="WD_REPEATS_REGION"/>
    <property type="match status" value="3"/>
</dbReference>
<dbReference type="InterPro" id="IPR001680">
    <property type="entry name" value="WD40_rpt"/>
</dbReference>
<evidence type="ECO:0000256" key="5">
    <source>
        <dbReference type="ARBA" id="ARBA00031683"/>
    </source>
</evidence>
<dbReference type="Proteomes" id="UP000001307">
    <property type="component" value="Unassembled WGS sequence"/>
</dbReference>
<dbReference type="GO" id="GO:0043130">
    <property type="term" value="F:ubiquitin binding"/>
    <property type="evidence" value="ECO:0007669"/>
    <property type="project" value="TreeGrafter"/>
</dbReference>
<dbReference type="AlphaFoldDB" id="E4WZH7"/>
<dbReference type="InterPro" id="IPR020472">
    <property type="entry name" value="WD40_PAC1"/>
</dbReference>
<evidence type="ECO:0000256" key="2">
    <source>
        <dbReference type="ARBA" id="ARBA00021209"/>
    </source>
</evidence>
<dbReference type="PRINTS" id="PR00320">
    <property type="entry name" value="GPROTEINBRPT"/>
</dbReference>
<evidence type="ECO:0000256" key="6">
    <source>
        <dbReference type="PROSITE-ProRule" id="PRU00221"/>
    </source>
</evidence>
<dbReference type="PANTHER" id="PTHR19862">
    <property type="entry name" value="WD REPEAT-CONTAINING PROTEIN 48"/>
    <property type="match status" value="1"/>
</dbReference>
<comment type="similarity">
    <text evidence="1">Belongs to the WD repeat WDR48 family.</text>
</comment>